<keyword evidence="8" id="KW-0769">Symport</keyword>
<feature type="transmembrane region" description="Helical" evidence="8">
    <location>
        <begin position="184"/>
        <end position="208"/>
    </location>
</feature>
<dbReference type="Gene3D" id="1.20.1740.10">
    <property type="entry name" value="Amino acid/polyamine transporter I"/>
    <property type="match status" value="1"/>
</dbReference>
<feature type="transmembrane region" description="Helical" evidence="8">
    <location>
        <begin position="145"/>
        <end position="164"/>
    </location>
</feature>
<dbReference type="PRINTS" id="PR00175">
    <property type="entry name" value="NAALASMPORT"/>
</dbReference>
<organism evidence="9 10">
    <name type="scientific">Adlercreutzia faecimuris</name>
    <dbReference type="NCBI Taxonomy" id="2897341"/>
    <lineage>
        <taxon>Bacteria</taxon>
        <taxon>Bacillati</taxon>
        <taxon>Actinomycetota</taxon>
        <taxon>Coriobacteriia</taxon>
        <taxon>Eggerthellales</taxon>
        <taxon>Eggerthellaceae</taxon>
        <taxon>Adlercreutzia</taxon>
    </lineage>
</organism>
<keyword evidence="6 8" id="KW-1133">Transmembrane helix</keyword>
<keyword evidence="4 8" id="KW-1003">Cell membrane</keyword>
<comment type="caution">
    <text evidence="9">The sequence shown here is derived from an EMBL/GenBank/DDBJ whole genome shotgun (WGS) entry which is preliminary data.</text>
</comment>
<evidence type="ECO:0000256" key="3">
    <source>
        <dbReference type="ARBA" id="ARBA00022448"/>
    </source>
</evidence>
<feature type="transmembrane region" description="Helical" evidence="8">
    <location>
        <begin position="90"/>
        <end position="111"/>
    </location>
</feature>
<name>A0ABS9WFL7_9ACTN</name>
<evidence type="ECO:0000313" key="10">
    <source>
        <dbReference type="Proteomes" id="UP001430755"/>
    </source>
</evidence>
<dbReference type="NCBIfam" id="TIGR00835">
    <property type="entry name" value="agcS"/>
    <property type="match status" value="1"/>
</dbReference>
<keyword evidence="3 8" id="KW-0813">Transport</keyword>
<reference evidence="9" key="1">
    <citation type="submission" date="2021-11" db="EMBL/GenBank/DDBJ databases">
        <title>A Novel Adlercreutzia Species, isolated from a Allomyrina dichotoma larva feces.</title>
        <authorList>
            <person name="Suh M.K."/>
        </authorList>
    </citation>
    <scope>NUCLEOTIDE SEQUENCE</scope>
    <source>
        <strain evidence="9">JBNU-10</strain>
    </source>
</reference>
<keyword evidence="5 8" id="KW-0812">Transmembrane</keyword>
<dbReference type="Pfam" id="PF01235">
    <property type="entry name" value="Na_Ala_symp"/>
    <property type="match status" value="1"/>
</dbReference>
<keyword evidence="10" id="KW-1185">Reference proteome</keyword>
<protein>
    <submittedName>
        <fullName evidence="9">Amino acid carrier protein</fullName>
    </submittedName>
</protein>
<dbReference type="RefSeq" id="WP_242164030.1">
    <property type="nucleotide sequence ID" value="NZ_JAJMLW010000001.1"/>
</dbReference>
<evidence type="ECO:0000256" key="1">
    <source>
        <dbReference type="ARBA" id="ARBA00004651"/>
    </source>
</evidence>
<evidence type="ECO:0000313" key="9">
    <source>
        <dbReference type="EMBL" id="MCI2241662.1"/>
    </source>
</evidence>
<feature type="transmembrane region" description="Helical" evidence="8">
    <location>
        <begin position="404"/>
        <end position="423"/>
    </location>
</feature>
<evidence type="ECO:0000256" key="6">
    <source>
        <dbReference type="ARBA" id="ARBA00022989"/>
    </source>
</evidence>
<dbReference type="PANTHER" id="PTHR30330">
    <property type="entry name" value="AGSS FAMILY TRANSPORTER, SODIUM-ALANINE"/>
    <property type="match status" value="1"/>
</dbReference>
<proteinExistence type="inferred from homology"/>
<feature type="transmembrane region" description="Helical" evidence="8">
    <location>
        <begin position="57"/>
        <end position="84"/>
    </location>
</feature>
<dbReference type="InterPro" id="IPR001463">
    <property type="entry name" value="Na/Ala_symport"/>
</dbReference>
<feature type="transmembrane region" description="Helical" evidence="8">
    <location>
        <begin position="215"/>
        <end position="237"/>
    </location>
</feature>
<evidence type="ECO:0000256" key="8">
    <source>
        <dbReference type="RuleBase" id="RU363064"/>
    </source>
</evidence>
<evidence type="ECO:0000256" key="5">
    <source>
        <dbReference type="ARBA" id="ARBA00022692"/>
    </source>
</evidence>
<feature type="transmembrane region" description="Helical" evidence="8">
    <location>
        <begin position="366"/>
        <end position="384"/>
    </location>
</feature>
<keyword evidence="7 8" id="KW-0472">Membrane</keyword>
<feature type="transmembrane region" description="Helical" evidence="8">
    <location>
        <begin position="429"/>
        <end position="447"/>
    </location>
</feature>
<gene>
    <name evidence="9" type="ORF">LPT13_04735</name>
</gene>
<feature type="transmembrane region" description="Helical" evidence="8">
    <location>
        <begin position="310"/>
        <end position="331"/>
    </location>
</feature>
<comment type="subcellular location">
    <subcellularLocation>
        <location evidence="1 8">Cell membrane</location>
        <topology evidence="1 8">Multi-pass membrane protein</topology>
    </subcellularLocation>
</comment>
<feature type="transmembrane region" description="Helical" evidence="8">
    <location>
        <begin position="12"/>
        <end position="36"/>
    </location>
</feature>
<sequence length="473" mass="49440">MIETLQAIDAFVWGPPMIALLLGTHVFLTFRTGFIQRKLPEAIRMSFRKDPEGRGDISNFGALATALAATIGTGSIVGVATAILAGGPGAVFWMWVTGIFGMATKYVEVFASIRYRVRDHNGNMLGGAMYVWERAFKRPDGTVPWWARLGAGAFAAFAVVATIGTGSAVQASAMTGIITAALPVPAWAVGIVIVGLVAAVIFGGVHAISSVCEKLVPVMAVAYAGGCVVILALNGAVLGDALALILECAFTAKAAFGGAVGSGIVMALQFGCARGLFSNESGLGSAPIVAAAARTRNPAEQALVAMTGTFWSTVVICALTGVVLVSTMITYPDIQAEILDNPTFYTGAVLASAAFAKIPYVGTPVLVIGMVAFSYSTILGWSYYGNRCVTYLLGRRAIMPYQVLYVAVAFLGAIGVGDVVWTVSDIGNALMALPNIIAILLLSGLIARETRHYVYEGHLDEVCERPIPVLEGK</sequence>
<dbReference type="PANTHER" id="PTHR30330:SF3">
    <property type="entry name" value="TRANSCRIPTIONAL REGULATOR, LRP FAMILY"/>
    <property type="match status" value="1"/>
</dbReference>
<evidence type="ECO:0000256" key="4">
    <source>
        <dbReference type="ARBA" id="ARBA00022475"/>
    </source>
</evidence>
<comment type="similarity">
    <text evidence="2 8">Belongs to the alanine or glycine:cation symporter (AGCS) (TC 2.A.25) family.</text>
</comment>
<evidence type="ECO:0000256" key="2">
    <source>
        <dbReference type="ARBA" id="ARBA00009261"/>
    </source>
</evidence>
<evidence type="ECO:0000256" key="7">
    <source>
        <dbReference type="ARBA" id="ARBA00023136"/>
    </source>
</evidence>
<accession>A0ABS9WFL7</accession>
<dbReference type="Proteomes" id="UP001430755">
    <property type="component" value="Unassembled WGS sequence"/>
</dbReference>
<dbReference type="EMBL" id="JAJMLW010000001">
    <property type="protein sequence ID" value="MCI2241662.1"/>
    <property type="molecule type" value="Genomic_DNA"/>
</dbReference>